<dbReference type="Pfam" id="PF13976">
    <property type="entry name" value="gag_pre-integrs"/>
    <property type="match status" value="1"/>
</dbReference>
<dbReference type="InterPro" id="IPR025724">
    <property type="entry name" value="GAG-pre-integrase_dom"/>
</dbReference>
<gene>
    <name evidence="2" type="ORF">PISMIDRAFT_80990</name>
</gene>
<dbReference type="EMBL" id="KN833810">
    <property type="protein sequence ID" value="KIK18242.1"/>
    <property type="molecule type" value="Genomic_DNA"/>
</dbReference>
<dbReference type="OrthoDB" id="7691805at2759"/>
<reference evidence="3" key="2">
    <citation type="submission" date="2015-01" db="EMBL/GenBank/DDBJ databases">
        <title>Evolutionary Origins and Diversification of the Mycorrhizal Mutualists.</title>
        <authorList>
            <consortium name="DOE Joint Genome Institute"/>
            <consortium name="Mycorrhizal Genomics Consortium"/>
            <person name="Kohler A."/>
            <person name="Kuo A."/>
            <person name="Nagy L.G."/>
            <person name="Floudas D."/>
            <person name="Copeland A."/>
            <person name="Barry K.W."/>
            <person name="Cichocki N."/>
            <person name="Veneault-Fourrey C."/>
            <person name="LaButti K."/>
            <person name="Lindquist E.A."/>
            <person name="Lipzen A."/>
            <person name="Lundell T."/>
            <person name="Morin E."/>
            <person name="Murat C."/>
            <person name="Riley R."/>
            <person name="Ohm R."/>
            <person name="Sun H."/>
            <person name="Tunlid A."/>
            <person name="Henrissat B."/>
            <person name="Grigoriev I.V."/>
            <person name="Hibbett D.S."/>
            <person name="Martin F."/>
        </authorList>
    </citation>
    <scope>NUCLEOTIDE SEQUENCE [LARGE SCALE GENOMIC DNA]</scope>
    <source>
        <strain evidence="3">441</strain>
    </source>
</reference>
<evidence type="ECO:0000259" key="1">
    <source>
        <dbReference type="Pfam" id="PF13976"/>
    </source>
</evidence>
<organism evidence="2 3">
    <name type="scientific">Pisolithus microcarpus 441</name>
    <dbReference type="NCBI Taxonomy" id="765257"/>
    <lineage>
        <taxon>Eukaryota</taxon>
        <taxon>Fungi</taxon>
        <taxon>Dikarya</taxon>
        <taxon>Basidiomycota</taxon>
        <taxon>Agaricomycotina</taxon>
        <taxon>Agaricomycetes</taxon>
        <taxon>Agaricomycetidae</taxon>
        <taxon>Boletales</taxon>
        <taxon>Sclerodermatineae</taxon>
        <taxon>Pisolithaceae</taxon>
        <taxon>Pisolithus</taxon>
    </lineage>
</organism>
<evidence type="ECO:0000313" key="3">
    <source>
        <dbReference type="Proteomes" id="UP000054018"/>
    </source>
</evidence>
<feature type="non-terminal residue" evidence="2">
    <location>
        <position position="82"/>
    </location>
</feature>
<feature type="non-terminal residue" evidence="2">
    <location>
        <position position="1"/>
    </location>
</feature>
<proteinExistence type="predicted"/>
<name>A0A0C9Z735_9AGAM</name>
<dbReference type="AlphaFoldDB" id="A0A0C9Z735"/>
<keyword evidence="3" id="KW-1185">Reference proteome</keyword>
<dbReference type="Proteomes" id="UP000054018">
    <property type="component" value="Unassembled WGS sequence"/>
</dbReference>
<reference evidence="2 3" key="1">
    <citation type="submission" date="2014-04" db="EMBL/GenBank/DDBJ databases">
        <authorList>
            <consortium name="DOE Joint Genome Institute"/>
            <person name="Kuo A."/>
            <person name="Kohler A."/>
            <person name="Costa M.D."/>
            <person name="Nagy L.G."/>
            <person name="Floudas D."/>
            <person name="Copeland A."/>
            <person name="Barry K.W."/>
            <person name="Cichocki N."/>
            <person name="Veneault-Fourrey C."/>
            <person name="LaButti K."/>
            <person name="Lindquist E.A."/>
            <person name="Lipzen A."/>
            <person name="Lundell T."/>
            <person name="Morin E."/>
            <person name="Murat C."/>
            <person name="Sun H."/>
            <person name="Tunlid A."/>
            <person name="Henrissat B."/>
            <person name="Grigoriev I.V."/>
            <person name="Hibbett D.S."/>
            <person name="Martin F."/>
            <person name="Nordberg H.P."/>
            <person name="Cantor M.N."/>
            <person name="Hua S.X."/>
        </authorList>
    </citation>
    <scope>NUCLEOTIDE SEQUENCE [LARGE SCALE GENOMIC DNA]</scope>
    <source>
        <strain evidence="2 3">441</strain>
    </source>
</reference>
<sequence>TVTVMELHRRLGHISPTVARRLAENGLVSGLKFDLSKDKPTFCEACVYAKATRKPVTKECIGECATEFAAEVHTDIWGPAPV</sequence>
<dbReference type="HOGENOM" id="CLU_102301_2_1_1"/>
<protein>
    <submittedName>
        <fullName evidence="2">Unplaced genomic scaffold scaffold_126, whole genome shotgun sequence</fullName>
    </submittedName>
</protein>
<evidence type="ECO:0000313" key="2">
    <source>
        <dbReference type="EMBL" id="KIK18242.1"/>
    </source>
</evidence>
<dbReference type="STRING" id="765257.A0A0C9Z735"/>
<feature type="domain" description="GAG-pre-integrase" evidence="1">
    <location>
        <begin position="4"/>
        <end position="50"/>
    </location>
</feature>
<accession>A0A0C9Z735</accession>